<reference evidence="3" key="1">
    <citation type="submission" date="2024-07" db="EMBL/GenBank/DDBJ databases">
        <title>Two chromosome-level genome assemblies of Korean endemic species Abeliophyllum distichum and Forsythia ovata (Oleaceae).</title>
        <authorList>
            <person name="Jang H."/>
        </authorList>
    </citation>
    <scope>NUCLEOTIDE SEQUENCE [LARGE SCALE GENOMIC DNA]</scope>
</reference>
<dbReference type="EMBL" id="JBFOLJ010000023">
    <property type="protein sequence ID" value="KAL2459327.1"/>
    <property type="molecule type" value="Genomic_DNA"/>
</dbReference>
<dbReference type="PROSITE" id="PS50181">
    <property type="entry name" value="FBOX"/>
    <property type="match status" value="1"/>
</dbReference>
<name>A0ABD1P623_9LAMI</name>
<comment type="caution">
    <text evidence="2">The sequence shown here is derived from an EMBL/GenBank/DDBJ whole genome shotgun (WGS) entry which is preliminary data.</text>
</comment>
<dbReference type="Gene3D" id="1.20.1280.50">
    <property type="match status" value="1"/>
</dbReference>
<dbReference type="InterPro" id="IPR001810">
    <property type="entry name" value="F-box_dom"/>
</dbReference>
<dbReference type="Proteomes" id="UP001604277">
    <property type="component" value="Unassembled WGS sequence"/>
</dbReference>
<dbReference type="Pfam" id="PF12937">
    <property type="entry name" value="F-box-like"/>
    <property type="match status" value="1"/>
</dbReference>
<evidence type="ECO:0000259" key="1">
    <source>
        <dbReference type="PROSITE" id="PS50181"/>
    </source>
</evidence>
<gene>
    <name evidence="2" type="ORF">Fot_55016</name>
</gene>
<dbReference type="SUPFAM" id="SSF81383">
    <property type="entry name" value="F-box domain"/>
    <property type="match status" value="1"/>
</dbReference>
<sequence>MSELPDDVWRRIMVIGVENLVLDFEDLCRLSLTCKRLYKLSNEDSLWSLMLHQDFYYDEEDGTIASKKDFYKLSLLKLLHDGNFVTFARNNHESTQDLKRLCD</sequence>
<evidence type="ECO:0000313" key="3">
    <source>
        <dbReference type="Proteomes" id="UP001604277"/>
    </source>
</evidence>
<dbReference type="InterPro" id="IPR036047">
    <property type="entry name" value="F-box-like_dom_sf"/>
</dbReference>
<keyword evidence="3" id="KW-1185">Reference proteome</keyword>
<dbReference type="AlphaFoldDB" id="A0ABD1P623"/>
<accession>A0ABD1P623</accession>
<evidence type="ECO:0000313" key="2">
    <source>
        <dbReference type="EMBL" id="KAL2459327.1"/>
    </source>
</evidence>
<protein>
    <submittedName>
        <fullName evidence="2">F-box domain-containing protein</fullName>
    </submittedName>
</protein>
<proteinExistence type="predicted"/>
<feature type="domain" description="F-box" evidence="1">
    <location>
        <begin position="1"/>
        <end position="50"/>
    </location>
</feature>
<organism evidence="2 3">
    <name type="scientific">Forsythia ovata</name>
    <dbReference type="NCBI Taxonomy" id="205694"/>
    <lineage>
        <taxon>Eukaryota</taxon>
        <taxon>Viridiplantae</taxon>
        <taxon>Streptophyta</taxon>
        <taxon>Embryophyta</taxon>
        <taxon>Tracheophyta</taxon>
        <taxon>Spermatophyta</taxon>
        <taxon>Magnoliopsida</taxon>
        <taxon>eudicotyledons</taxon>
        <taxon>Gunneridae</taxon>
        <taxon>Pentapetalae</taxon>
        <taxon>asterids</taxon>
        <taxon>lamiids</taxon>
        <taxon>Lamiales</taxon>
        <taxon>Oleaceae</taxon>
        <taxon>Forsythieae</taxon>
        <taxon>Forsythia</taxon>
    </lineage>
</organism>